<dbReference type="EMBL" id="CM037152">
    <property type="protein sequence ID" value="KAH7833966.1"/>
    <property type="molecule type" value="Genomic_DNA"/>
</dbReference>
<comment type="caution">
    <text evidence="1">The sequence shown here is derived from an EMBL/GenBank/DDBJ whole genome shotgun (WGS) entry which is preliminary data.</text>
</comment>
<reference evidence="1 2" key="1">
    <citation type="journal article" date="2021" name="Hortic Res">
        <title>High-quality reference genome and annotation aids understanding of berry development for evergreen blueberry (Vaccinium darrowii).</title>
        <authorList>
            <person name="Yu J."/>
            <person name="Hulse-Kemp A.M."/>
            <person name="Babiker E."/>
            <person name="Staton M."/>
        </authorList>
    </citation>
    <scope>NUCLEOTIDE SEQUENCE [LARGE SCALE GENOMIC DNA]</scope>
    <source>
        <strain evidence="2">cv. NJ 8807/NJ 8810</strain>
        <tissue evidence="1">Young leaf</tissue>
    </source>
</reference>
<proteinExistence type="predicted"/>
<dbReference type="Proteomes" id="UP000828048">
    <property type="component" value="Chromosome 2"/>
</dbReference>
<evidence type="ECO:0000313" key="1">
    <source>
        <dbReference type="EMBL" id="KAH7833966.1"/>
    </source>
</evidence>
<accession>A0ACB7WZZ4</accession>
<gene>
    <name evidence="1" type="ORF">Vadar_011499</name>
</gene>
<name>A0ACB7WZZ4_9ERIC</name>
<keyword evidence="2" id="KW-1185">Reference proteome</keyword>
<protein>
    <submittedName>
        <fullName evidence="1">Uncharacterized protein</fullName>
    </submittedName>
</protein>
<sequence length="74" mass="8174">MLVRVEDNDNPENALISAIYPSIQENFDSAEYITKSAILAPKNKTVDMLNGKLIELFPGPDKTNGNRNSHLLSS</sequence>
<evidence type="ECO:0000313" key="2">
    <source>
        <dbReference type="Proteomes" id="UP000828048"/>
    </source>
</evidence>
<organism evidence="1 2">
    <name type="scientific">Vaccinium darrowii</name>
    <dbReference type="NCBI Taxonomy" id="229202"/>
    <lineage>
        <taxon>Eukaryota</taxon>
        <taxon>Viridiplantae</taxon>
        <taxon>Streptophyta</taxon>
        <taxon>Embryophyta</taxon>
        <taxon>Tracheophyta</taxon>
        <taxon>Spermatophyta</taxon>
        <taxon>Magnoliopsida</taxon>
        <taxon>eudicotyledons</taxon>
        <taxon>Gunneridae</taxon>
        <taxon>Pentapetalae</taxon>
        <taxon>asterids</taxon>
        <taxon>Ericales</taxon>
        <taxon>Ericaceae</taxon>
        <taxon>Vaccinioideae</taxon>
        <taxon>Vaccinieae</taxon>
        <taxon>Vaccinium</taxon>
    </lineage>
</organism>